<dbReference type="GO" id="GO:0003676">
    <property type="term" value="F:nucleic acid binding"/>
    <property type="evidence" value="ECO:0007669"/>
    <property type="project" value="InterPro"/>
</dbReference>
<name>A0A816U8Z3_9BILA</name>
<evidence type="ECO:0000313" key="3">
    <source>
        <dbReference type="Proteomes" id="UP000663887"/>
    </source>
</evidence>
<dbReference type="Proteomes" id="UP000663887">
    <property type="component" value="Unassembled WGS sequence"/>
</dbReference>
<comment type="caution">
    <text evidence="2">The sequence shown here is derived from an EMBL/GenBank/DDBJ whole genome shotgun (WGS) entry which is preliminary data.</text>
</comment>
<dbReference type="Pfam" id="PF13358">
    <property type="entry name" value="DDE_3"/>
    <property type="match status" value="1"/>
</dbReference>
<sequence>MGRVKVTLEKKIEIKTLLDTGLSQRQVARRSGVSQKCVFGVSSKVKKNLTLSNAAGQGSEKGTTPPEDQHQYWLSEWNNVIWSDEAHFEVLNRKNGTYVRRLKSETNQPFNFIPRVQGSGGSISVWGCIAGGARGPLVIYNGRLNGPAYINTIKEALPMFIHNAFDAGNQNWTYMQDNAPCHTSKYTMNWMKNNGINLVKWPASSPDLNPIENLWDHIDKKLRKLKPTNVGELQTMIEDLWLGITAKQCLTLVNSMPRRIKQCISVRGGTFNKY</sequence>
<organism evidence="2 3">
    <name type="scientific">Rotaria magnacalcarata</name>
    <dbReference type="NCBI Taxonomy" id="392030"/>
    <lineage>
        <taxon>Eukaryota</taxon>
        <taxon>Metazoa</taxon>
        <taxon>Spiralia</taxon>
        <taxon>Gnathifera</taxon>
        <taxon>Rotifera</taxon>
        <taxon>Eurotatoria</taxon>
        <taxon>Bdelloidea</taxon>
        <taxon>Philodinida</taxon>
        <taxon>Philodinidae</taxon>
        <taxon>Rotaria</taxon>
    </lineage>
</organism>
<evidence type="ECO:0000313" key="2">
    <source>
        <dbReference type="EMBL" id="CAF2106209.1"/>
    </source>
</evidence>
<reference evidence="2" key="1">
    <citation type="submission" date="2021-02" db="EMBL/GenBank/DDBJ databases">
        <authorList>
            <person name="Nowell W R."/>
        </authorList>
    </citation>
    <scope>NUCLEOTIDE SEQUENCE</scope>
</reference>
<dbReference type="Gene3D" id="3.30.420.10">
    <property type="entry name" value="Ribonuclease H-like superfamily/Ribonuclease H"/>
    <property type="match status" value="1"/>
</dbReference>
<dbReference type="EMBL" id="CAJNRG010008666">
    <property type="protein sequence ID" value="CAF2106209.1"/>
    <property type="molecule type" value="Genomic_DNA"/>
</dbReference>
<proteinExistence type="predicted"/>
<dbReference type="InterPro" id="IPR038717">
    <property type="entry name" value="Tc1-like_DDE_dom"/>
</dbReference>
<accession>A0A816U8Z3</accession>
<dbReference type="InterPro" id="IPR036397">
    <property type="entry name" value="RNaseH_sf"/>
</dbReference>
<dbReference type="PANTHER" id="PTHR47326:SF1">
    <property type="entry name" value="HTH PSQ-TYPE DOMAIN-CONTAINING PROTEIN"/>
    <property type="match status" value="1"/>
</dbReference>
<dbReference type="PANTHER" id="PTHR47326">
    <property type="entry name" value="TRANSPOSABLE ELEMENT TC3 TRANSPOSASE-LIKE PROTEIN"/>
    <property type="match status" value="1"/>
</dbReference>
<gene>
    <name evidence="2" type="ORF">XDN619_LOCUS19816</name>
</gene>
<evidence type="ECO:0000259" key="1">
    <source>
        <dbReference type="Pfam" id="PF13358"/>
    </source>
</evidence>
<feature type="domain" description="Tc1-like transposase DDE" evidence="1">
    <location>
        <begin position="80"/>
        <end position="232"/>
    </location>
</feature>
<protein>
    <recommendedName>
        <fullName evidence="1">Tc1-like transposase DDE domain-containing protein</fullName>
    </recommendedName>
</protein>
<dbReference type="AlphaFoldDB" id="A0A816U8Z3"/>